<dbReference type="KEGG" id="stri:C7M71_010470"/>
<evidence type="ECO:0008006" key="6">
    <source>
        <dbReference type="Google" id="ProtNLM"/>
    </source>
</evidence>
<dbReference type="Pfam" id="PF25976">
    <property type="entry name" value="LpqB_N"/>
    <property type="match status" value="1"/>
</dbReference>
<protein>
    <recommendedName>
        <fullName evidence="6">GerMN domain-containing protein</fullName>
    </recommendedName>
</protein>
<feature type="domain" description="Lipoprotein LpqB C-terminal" evidence="2">
    <location>
        <begin position="331"/>
        <end position="587"/>
    </location>
</feature>
<gene>
    <name evidence="4" type="ORF">C7M71_010470</name>
</gene>
<evidence type="ECO:0000313" key="5">
    <source>
        <dbReference type="Proteomes" id="UP000249340"/>
    </source>
</evidence>
<dbReference type="OrthoDB" id="3226781at2"/>
<feature type="domain" description="Lipoprotein LpqB N-terminal" evidence="3">
    <location>
        <begin position="44"/>
        <end position="163"/>
    </location>
</feature>
<feature type="region of interest" description="Disordered" evidence="1">
    <location>
        <begin position="327"/>
        <end position="347"/>
    </location>
</feature>
<dbReference type="InterPro" id="IPR018910">
    <property type="entry name" value="LpqB_C"/>
</dbReference>
<keyword evidence="5" id="KW-1185">Reference proteome</keyword>
<dbReference type="Proteomes" id="UP000249340">
    <property type="component" value="Chromosome"/>
</dbReference>
<evidence type="ECO:0000259" key="2">
    <source>
        <dbReference type="Pfam" id="PF10647"/>
    </source>
</evidence>
<dbReference type="EMBL" id="CP031264">
    <property type="protein sequence ID" value="AXI77796.1"/>
    <property type="molecule type" value="Genomic_DNA"/>
</dbReference>
<dbReference type="AlphaFoldDB" id="A0A345SVP1"/>
<organism evidence="4 5">
    <name type="scientific">Peterkaempfera bronchialis</name>
    <dbReference type="NCBI Taxonomy" id="2126346"/>
    <lineage>
        <taxon>Bacteria</taxon>
        <taxon>Bacillati</taxon>
        <taxon>Actinomycetota</taxon>
        <taxon>Actinomycetes</taxon>
        <taxon>Kitasatosporales</taxon>
        <taxon>Streptomycetaceae</taxon>
        <taxon>Peterkaempfera</taxon>
    </lineage>
</organism>
<dbReference type="InterPro" id="IPR059026">
    <property type="entry name" value="LpqB_N"/>
</dbReference>
<evidence type="ECO:0000313" key="4">
    <source>
        <dbReference type="EMBL" id="AXI77796.1"/>
    </source>
</evidence>
<dbReference type="SUPFAM" id="SSF63829">
    <property type="entry name" value="Calcium-dependent phosphotriesterase"/>
    <property type="match status" value="1"/>
</dbReference>
<proteinExistence type="predicted"/>
<evidence type="ECO:0000259" key="3">
    <source>
        <dbReference type="Pfam" id="PF25976"/>
    </source>
</evidence>
<accession>A0A345SVP1</accession>
<reference evidence="5" key="1">
    <citation type="submission" date="2018-07" db="EMBL/GenBank/DDBJ databases">
        <title>Streptacidiphilus bronchialis DSM 106435 chromosome.</title>
        <authorList>
            <person name="Batra D."/>
            <person name="Gulvik C.A."/>
        </authorList>
    </citation>
    <scope>NUCLEOTIDE SEQUENCE [LARGE SCALE GENOMIC DNA]</scope>
    <source>
        <strain evidence="5">DSM 106435</strain>
    </source>
</reference>
<evidence type="ECO:0000256" key="1">
    <source>
        <dbReference type="SAM" id="MobiDB-lite"/>
    </source>
</evidence>
<name>A0A345SVP1_9ACTN</name>
<dbReference type="Pfam" id="PF10647">
    <property type="entry name" value="Gmad1"/>
    <property type="match status" value="1"/>
</dbReference>
<sequence>MALPLVLLLAGCAAMPDSGDVSEVNAAERGDDQNLQVRVFPVHPQKGLDPQELLQNFLDATIGDEAGYTTAKEYLTDDQARRWRPEAKVVVLTGNPAVRLGTVGDARAQVTVEGSRMAELDANKAFRPKDGVFHASFTFKKVGGEWRISRLPDGLIVNETNFRNVYERVNRYFFAAADPSLPSARAPMLVPDPIYLRRRIDPLSEAAKALAAGPSRWLAPAVTSAFDGVTVLSQQVGPDDGKVVTVRVSARDLHSHQETCRRMGVQLLRTFTDQAANSVDRVVVTDRNGARGCEVGDRQTEDFTAAGPTGGLYYQDNGSRRLMALSSAEDPGSGTAVPGPLGEEQQQARMGSVAVRRDGELAAAVLHDGTALYEVGLTEGAKLERTTVTSAAPKGQGLSEPSWDGRGDLWIADRNPAAPRVLMLRGKQPYPVRVEGLGGRTVQGLKIASDGTRVALLLANADGLRTVEMGLVQHAGTEDEPQVLITGLRPVAPQLVDVTAVSWADSDQLVVLGKEAEGVKHPQLVGVDGSAAEETTLQAIDGMTRVAACEDPKAAVYADAKDHKIYRLGPNGQWRAVARDATAPVYPG</sequence>